<evidence type="ECO:0000256" key="11">
    <source>
        <dbReference type="ARBA" id="ARBA00023242"/>
    </source>
</evidence>
<dbReference type="InterPro" id="IPR017071">
    <property type="entry name" value="TF_Spt5_eukaryote"/>
</dbReference>
<gene>
    <name evidence="19" type="ORF">DEBURN_LOCUS1452</name>
</gene>
<dbReference type="GO" id="GO:0032784">
    <property type="term" value="P:regulation of DNA-templated transcription elongation"/>
    <property type="evidence" value="ECO:0007669"/>
    <property type="project" value="InterPro"/>
</dbReference>
<evidence type="ECO:0000313" key="20">
    <source>
        <dbReference type="Proteomes" id="UP000789706"/>
    </source>
</evidence>
<evidence type="ECO:0000256" key="9">
    <source>
        <dbReference type="ARBA" id="ARBA00023159"/>
    </source>
</evidence>
<proteinExistence type="inferred from homology"/>
<dbReference type="CDD" id="cd06086">
    <property type="entry name" value="KOW_Spt5_6"/>
    <property type="match status" value="1"/>
</dbReference>
<evidence type="ECO:0000256" key="4">
    <source>
        <dbReference type="ARBA" id="ARBA00021370"/>
    </source>
</evidence>
<dbReference type="GO" id="GO:0006357">
    <property type="term" value="P:regulation of transcription by RNA polymerase II"/>
    <property type="evidence" value="ECO:0007669"/>
    <property type="project" value="InterPro"/>
</dbReference>
<feature type="compositionally biased region" description="Acidic residues" evidence="16">
    <location>
        <begin position="20"/>
        <end position="41"/>
    </location>
</feature>
<feature type="domain" description="KOW" evidence="17">
    <location>
        <begin position="544"/>
        <end position="571"/>
    </location>
</feature>
<feature type="compositionally biased region" description="Polar residues" evidence="16">
    <location>
        <begin position="630"/>
        <end position="663"/>
    </location>
</feature>
<protein>
    <recommendedName>
        <fullName evidence="3">Transcription elongation factor SPT5</fullName>
    </recommendedName>
    <alternativeName>
        <fullName evidence="13 14">Chromatin Elongation factor SPT5</fullName>
    </alternativeName>
    <alternativeName>
        <fullName evidence="4">Transcription elongation factor spt5</fullName>
    </alternativeName>
</protein>
<dbReference type="Pfam" id="PF23287">
    <property type="entry name" value="KOW7_SPT5"/>
    <property type="match status" value="1"/>
</dbReference>
<feature type="compositionally biased region" description="Low complexity" evidence="16">
    <location>
        <begin position="619"/>
        <end position="629"/>
    </location>
</feature>
<dbReference type="InterPro" id="IPR024945">
    <property type="entry name" value="Spt5_C_dom"/>
</dbReference>
<feature type="region of interest" description="Disordered" evidence="16">
    <location>
        <begin position="1"/>
        <end position="48"/>
    </location>
</feature>
<dbReference type="InterPro" id="IPR041976">
    <property type="entry name" value="KOW_Spt5_3"/>
</dbReference>
<dbReference type="GO" id="GO:0003729">
    <property type="term" value="F:mRNA binding"/>
    <property type="evidence" value="ECO:0007669"/>
    <property type="project" value="TreeGrafter"/>
</dbReference>
<dbReference type="Gene3D" id="3.30.70.940">
    <property type="entry name" value="NusG, N-terminal domain"/>
    <property type="match status" value="1"/>
</dbReference>
<dbReference type="GO" id="GO:0003735">
    <property type="term" value="F:structural constituent of ribosome"/>
    <property type="evidence" value="ECO:0007669"/>
    <property type="project" value="InterPro"/>
</dbReference>
<dbReference type="InterPro" id="IPR036735">
    <property type="entry name" value="NGN_dom_sf"/>
</dbReference>
<keyword evidence="11" id="KW-0539">Nucleus</keyword>
<comment type="similarity">
    <text evidence="2">Belongs to the SPT5 family.</text>
</comment>
<comment type="function">
    <text evidence="12">The SPT4-SPT5 complex mediates both activation and inhibition of transcription elongation, and plays a role in pre-mRNA processing. This complex seems to be important for the stability of the RNA polymerase II elongation machinery on the chromatin template but not for the inherent ability of this machinery to translocate down the gene.</text>
</comment>
<dbReference type="OrthoDB" id="28901at2759"/>
<feature type="domain" description="KOW" evidence="17">
    <location>
        <begin position="196"/>
        <end position="223"/>
    </location>
</feature>
<dbReference type="InterPro" id="IPR008991">
    <property type="entry name" value="Translation_prot_SH3-like_sf"/>
</dbReference>
<reference evidence="19" key="1">
    <citation type="submission" date="2021-06" db="EMBL/GenBank/DDBJ databases">
        <authorList>
            <person name="Kallberg Y."/>
            <person name="Tangrot J."/>
            <person name="Rosling A."/>
        </authorList>
    </citation>
    <scope>NUCLEOTIDE SEQUENCE</scope>
    <source>
        <strain evidence="19">AZ414A</strain>
    </source>
</reference>
<evidence type="ECO:0000256" key="10">
    <source>
        <dbReference type="ARBA" id="ARBA00023163"/>
    </source>
</evidence>
<dbReference type="Pfam" id="PF23291">
    <property type="entry name" value="KOW4_SPT5"/>
    <property type="match status" value="1"/>
</dbReference>
<dbReference type="PANTHER" id="PTHR11125:SF7">
    <property type="entry name" value="TRANSCRIPTION ELONGATION FACTOR SPT5"/>
    <property type="match status" value="1"/>
</dbReference>
<dbReference type="PROSITE" id="PS01108">
    <property type="entry name" value="RIBOSOMAL_L24"/>
    <property type="match status" value="1"/>
</dbReference>
<dbReference type="GO" id="GO:0006368">
    <property type="term" value="P:transcription elongation by RNA polymerase II"/>
    <property type="evidence" value="ECO:0007669"/>
    <property type="project" value="TreeGrafter"/>
</dbReference>
<keyword evidence="15" id="KW-0175">Coiled coil</keyword>
<evidence type="ECO:0000256" key="15">
    <source>
        <dbReference type="SAM" id="Coils"/>
    </source>
</evidence>
<accession>A0A9N8V914</accession>
<comment type="caution">
    <text evidence="19">The sequence shown here is derived from an EMBL/GenBank/DDBJ whole genome shotgun (WGS) entry which is preliminary data.</text>
</comment>
<evidence type="ECO:0000256" key="5">
    <source>
        <dbReference type="ARBA" id="ARBA00022491"/>
    </source>
</evidence>
<dbReference type="InterPro" id="IPR005100">
    <property type="entry name" value="NGN-domain"/>
</dbReference>
<dbReference type="SMART" id="SM01104">
    <property type="entry name" value="CTD"/>
    <property type="match status" value="1"/>
</dbReference>
<feature type="coiled-coil region" evidence="15">
    <location>
        <begin position="53"/>
        <end position="80"/>
    </location>
</feature>
<feature type="domain" description="KOW" evidence="17">
    <location>
        <begin position="310"/>
        <end position="337"/>
    </location>
</feature>
<dbReference type="CDD" id="cd06081">
    <property type="entry name" value="KOW_Spt5_1"/>
    <property type="match status" value="1"/>
</dbReference>
<organism evidence="19 20">
    <name type="scientific">Diversispora eburnea</name>
    <dbReference type="NCBI Taxonomy" id="1213867"/>
    <lineage>
        <taxon>Eukaryota</taxon>
        <taxon>Fungi</taxon>
        <taxon>Fungi incertae sedis</taxon>
        <taxon>Mucoromycota</taxon>
        <taxon>Glomeromycotina</taxon>
        <taxon>Glomeromycetes</taxon>
        <taxon>Diversisporales</taxon>
        <taxon>Diversisporaceae</taxon>
        <taxon>Diversispora</taxon>
    </lineage>
</organism>
<keyword evidence="5" id="KW-0678">Repressor</keyword>
<evidence type="ECO:0000256" key="14">
    <source>
        <dbReference type="ARBA" id="ARBA00031006"/>
    </source>
</evidence>
<feature type="region of interest" description="Disordered" evidence="16">
    <location>
        <begin position="239"/>
        <end position="260"/>
    </location>
</feature>
<evidence type="ECO:0000256" key="1">
    <source>
        <dbReference type="ARBA" id="ARBA00004123"/>
    </source>
</evidence>
<evidence type="ECO:0000256" key="7">
    <source>
        <dbReference type="ARBA" id="ARBA00022737"/>
    </source>
</evidence>
<evidence type="ECO:0000256" key="13">
    <source>
        <dbReference type="ARBA" id="ARBA00029865"/>
    </source>
</evidence>
<dbReference type="Proteomes" id="UP000789706">
    <property type="component" value="Unassembled WGS sequence"/>
</dbReference>
<dbReference type="InterPro" id="IPR039659">
    <property type="entry name" value="SPT5"/>
</dbReference>
<feature type="region of interest" description="Disordered" evidence="16">
    <location>
        <begin position="602"/>
        <end position="710"/>
    </location>
</feature>
<dbReference type="EMBL" id="CAJVPK010000064">
    <property type="protein sequence ID" value="CAG8441162.1"/>
    <property type="molecule type" value="Genomic_DNA"/>
</dbReference>
<evidence type="ECO:0000256" key="2">
    <source>
        <dbReference type="ARBA" id="ARBA00006956"/>
    </source>
</evidence>
<dbReference type="SMART" id="SM00739">
    <property type="entry name" value="KOW"/>
    <property type="match status" value="5"/>
</dbReference>
<keyword evidence="9" id="KW-0010">Activator</keyword>
<evidence type="ECO:0000256" key="12">
    <source>
        <dbReference type="ARBA" id="ARBA00024691"/>
    </source>
</evidence>
<feature type="domain" description="Spt5 C-terminal" evidence="18">
    <location>
        <begin position="668"/>
        <end position="782"/>
    </location>
</feature>
<keyword evidence="7" id="KW-0677">Repeat</keyword>
<dbReference type="GO" id="GO:0005840">
    <property type="term" value="C:ribosome"/>
    <property type="evidence" value="ECO:0007669"/>
    <property type="project" value="InterPro"/>
</dbReference>
<evidence type="ECO:0000259" key="17">
    <source>
        <dbReference type="SMART" id="SM00739"/>
    </source>
</evidence>
<feature type="domain" description="KOW" evidence="17">
    <location>
        <begin position="886"/>
        <end position="913"/>
    </location>
</feature>
<sequence>MKKSSSRGYAQSHQNRVSSDDEESRIDETDGEFIVSQDDDAGEVRGSTRDTRRLAMELDRQALEAENLDAEELALKMTQRYGRRRDQISQMKSSIPTQFTAGVNQPNLFVVRWKEKDVVLQFMKQFKESQYSQHPIDILSATCRDALKGYVYVEAWKLAHVQKAVQNMNNLFNSAIKLVPLEERSQVLTIKRKEKGPKEGSWARVRKGKYAGDIVQIAWVYEQNSNEVKIRCVPRADDKGTGQNNISKRKKPANATVKDFDNGYTERDTKISNLIWDANPTMDEIKEFLSAADSHTRNSDGPATLPIKAVFFPGDEVEIISGSDRGVYGFVESVNKEHITFNRASSGRHQVQQVTVHSDQIAKRFNIGDHVQVLNGSHQGEAGMIVNIDKNKNYVTLWSDITKSEIKVFSKDLKKITEATVSKTSGLDYAVQDFVLNIDRGKYSVLDTNGNTSTYIRDEIITKEDTRRFSTAIGQNQVLLKIGDVVTDTSAENREGKILHFFRKYAFILSRGGIIENGGIFMGLALDKLNPEVLASMPAQPPAQSYNRQTVTITKGPYKGYLGIVKDTTPVLARVELHTNCSIVNVEKTKLVNVDTSRPVVLPEPSTNRNTREFSPAPSNYSGSSWQSSNVRTPNTWNGTRTPSTWNSSMTPNTITSDGTRTPSHADGSRTPAVHLNDGSRTPAWDLGSKTPAYAGSDGSRTPAWDTGSRTPAYVAENRARTPAWEASFAATPAAAETPNFTAPTPAADTPGFTAPTPAADTPLFSAPTPANSGNLMIPATPGPAPMTPANLLPQTPFVPASTVPTAGDFRQIRQETNSNPNEWLTLDIQVRIIPDKTTGTSFENGQYDNRTGVISSLESQTTCIVNLDDSQEQCFIDQQFLVPVPPQKKEKIKMIAGDFKGQLGILVGVDGFDGVVKVKGGKDFKIVNMSMMAKYVGEEVAEE</sequence>
<dbReference type="InterPro" id="IPR041973">
    <property type="entry name" value="KOW_Spt5_1"/>
</dbReference>
<dbReference type="InterPro" id="IPR041978">
    <property type="entry name" value="KOW_Spt5_5"/>
</dbReference>
<evidence type="ECO:0000256" key="6">
    <source>
        <dbReference type="ARBA" id="ARBA00022553"/>
    </source>
</evidence>
<dbReference type="SUPFAM" id="SSF50104">
    <property type="entry name" value="Translation proteins SH3-like domain"/>
    <property type="match status" value="1"/>
</dbReference>
<dbReference type="CDD" id="cd06085">
    <property type="entry name" value="KOW_Spt5_5"/>
    <property type="match status" value="1"/>
</dbReference>
<dbReference type="InterPro" id="IPR057934">
    <property type="entry name" value="KOW_Spt5_7"/>
</dbReference>
<dbReference type="InterPro" id="IPR005825">
    <property type="entry name" value="Ribosomal_uL24_CS"/>
</dbReference>
<dbReference type="Pfam" id="PF03439">
    <property type="entry name" value="Spt5-NGN"/>
    <property type="match status" value="1"/>
</dbReference>
<dbReference type="GO" id="GO:0006412">
    <property type="term" value="P:translation"/>
    <property type="evidence" value="ECO:0007669"/>
    <property type="project" value="InterPro"/>
</dbReference>
<evidence type="ECO:0000313" key="19">
    <source>
        <dbReference type="EMBL" id="CAG8441162.1"/>
    </source>
</evidence>
<dbReference type="PANTHER" id="PTHR11125">
    <property type="entry name" value="SUPPRESSOR OF TY 5"/>
    <property type="match status" value="1"/>
</dbReference>
<evidence type="ECO:0000256" key="3">
    <source>
        <dbReference type="ARBA" id="ARBA00020181"/>
    </source>
</evidence>
<dbReference type="PIRSF" id="PIRSF036945">
    <property type="entry name" value="Spt5"/>
    <property type="match status" value="1"/>
</dbReference>
<feature type="domain" description="KOW" evidence="17">
    <location>
        <begin position="364"/>
        <end position="391"/>
    </location>
</feature>
<keyword evidence="20" id="KW-1185">Reference proteome</keyword>
<name>A0A9N8V914_9GLOM</name>
<comment type="subcellular location">
    <subcellularLocation>
        <location evidence="1">Nucleus</location>
    </subcellularLocation>
</comment>
<dbReference type="CDD" id="cd06083">
    <property type="entry name" value="KOW_Spt5_3"/>
    <property type="match status" value="1"/>
</dbReference>
<feature type="compositionally biased region" description="Polar residues" evidence="16">
    <location>
        <begin position="1"/>
        <end position="17"/>
    </location>
</feature>
<dbReference type="InterPro" id="IPR039385">
    <property type="entry name" value="NGN_Euk"/>
</dbReference>
<dbReference type="GO" id="GO:0032044">
    <property type="term" value="C:DSIF complex"/>
    <property type="evidence" value="ECO:0007669"/>
    <property type="project" value="TreeGrafter"/>
</dbReference>
<keyword evidence="10" id="KW-0804">Transcription</keyword>
<dbReference type="Gene3D" id="2.30.30.30">
    <property type="match status" value="3"/>
</dbReference>
<dbReference type="CDD" id="cd06084">
    <property type="entry name" value="KOW_Spt5_4"/>
    <property type="match status" value="1"/>
</dbReference>
<dbReference type="InterPro" id="IPR041977">
    <property type="entry name" value="KOW_Spt5_4"/>
</dbReference>
<evidence type="ECO:0000256" key="8">
    <source>
        <dbReference type="ARBA" id="ARBA00023015"/>
    </source>
</evidence>
<dbReference type="Pfam" id="PF23290">
    <property type="entry name" value="KOW5_SPT5"/>
    <property type="match status" value="1"/>
</dbReference>
<evidence type="ECO:0000256" key="16">
    <source>
        <dbReference type="SAM" id="MobiDB-lite"/>
    </source>
</evidence>
<dbReference type="InterPro" id="IPR014722">
    <property type="entry name" value="Rib_uL2_dom2"/>
</dbReference>
<dbReference type="InterPro" id="IPR005824">
    <property type="entry name" value="KOW"/>
</dbReference>
<dbReference type="Pfam" id="PF12815">
    <property type="entry name" value="CTD"/>
    <property type="match status" value="1"/>
</dbReference>
<keyword evidence="6" id="KW-0597">Phosphoprotein</keyword>
<dbReference type="AlphaFoldDB" id="A0A9N8V914"/>
<dbReference type="CDD" id="cd09888">
    <property type="entry name" value="NGN_Euk"/>
    <property type="match status" value="1"/>
</dbReference>
<evidence type="ECO:0000259" key="18">
    <source>
        <dbReference type="SMART" id="SM01104"/>
    </source>
</evidence>
<keyword evidence="8" id="KW-0805">Transcription regulation</keyword>